<evidence type="ECO:0000313" key="2">
    <source>
        <dbReference type="EMBL" id="GAA5483117.1"/>
    </source>
</evidence>
<dbReference type="Proteomes" id="UP001476282">
    <property type="component" value="Unassembled WGS sequence"/>
</dbReference>
<accession>A0ABP9UNW0</accession>
<gene>
    <name evidence="2" type="ORF">Hsar01_02345</name>
</gene>
<sequence>MSRKPDSMKKAIIILASLAGPDLVACPTCNTETGIAVRAGIFNDAFLQTLGEVLAPFPVLALGLFLVNRLLPD</sequence>
<keyword evidence="1" id="KW-0472">Membrane</keyword>
<name>A0ABP9UNW0_9BACT</name>
<evidence type="ECO:0000313" key="3">
    <source>
        <dbReference type="Proteomes" id="UP001476282"/>
    </source>
</evidence>
<reference evidence="2 3" key="1">
    <citation type="submission" date="2024-02" db="EMBL/GenBank/DDBJ databases">
        <title>Haloferula sargassicola NBRC 104335.</title>
        <authorList>
            <person name="Ichikawa N."/>
            <person name="Katano-Makiyama Y."/>
            <person name="Hidaka K."/>
        </authorList>
    </citation>
    <scope>NUCLEOTIDE SEQUENCE [LARGE SCALE GENOMIC DNA]</scope>
    <source>
        <strain evidence="2 3">NBRC 104335</strain>
    </source>
</reference>
<feature type="transmembrane region" description="Helical" evidence="1">
    <location>
        <begin position="49"/>
        <end position="71"/>
    </location>
</feature>
<keyword evidence="1" id="KW-0812">Transmembrane</keyword>
<evidence type="ECO:0000256" key="1">
    <source>
        <dbReference type="SAM" id="Phobius"/>
    </source>
</evidence>
<proteinExistence type="predicted"/>
<keyword evidence="1" id="KW-1133">Transmembrane helix</keyword>
<protein>
    <submittedName>
        <fullName evidence="2">Uncharacterized protein</fullName>
    </submittedName>
</protein>
<keyword evidence="3" id="KW-1185">Reference proteome</keyword>
<organism evidence="2 3">
    <name type="scientific">Haloferula sargassicola</name>
    <dbReference type="NCBI Taxonomy" id="490096"/>
    <lineage>
        <taxon>Bacteria</taxon>
        <taxon>Pseudomonadati</taxon>
        <taxon>Verrucomicrobiota</taxon>
        <taxon>Verrucomicrobiia</taxon>
        <taxon>Verrucomicrobiales</taxon>
        <taxon>Verrucomicrobiaceae</taxon>
        <taxon>Haloferula</taxon>
    </lineage>
</organism>
<dbReference type="EMBL" id="BAABRI010000012">
    <property type="protein sequence ID" value="GAA5483117.1"/>
    <property type="molecule type" value="Genomic_DNA"/>
</dbReference>
<comment type="caution">
    <text evidence="2">The sequence shown here is derived from an EMBL/GenBank/DDBJ whole genome shotgun (WGS) entry which is preliminary data.</text>
</comment>